<evidence type="ECO:0000313" key="3">
    <source>
        <dbReference type="EMBL" id="GAA0163091.1"/>
    </source>
</evidence>
<proteinExistence type="predicted"/>
<dbReference type="Pfam" id="PF14577">
    <property type="entry name" value="SEO_C"/>
    <property type="match status" value="1"/>
</dbReference>
<protein>
    <recommendedName>
        <fullName evidence="5">Sieve element occlusion</fullName>
    </recommendedName>
</protein>
<dbReference type="PANTHER" id="PTHR33232:SF12">
    <property type="entry name" value="PROTEIN SIEVE ELEMENT OCCLUSION B-LIKE"/>
    <property type="match status" value="1"/>
</dbReference>
<organism evidence="3 4">
    <name type="scientific">Lithospermum erythrorhizon</name>
    <name type="common">Purple gromwell</name>
    <name type="synonym">Lithospermum officinale var. erythrorhizon</name>
    <dbReference type="NCBI Taxonomy" id="34254"/>
    <lineage>
        <taxon>Eukaryota</taxon>
        <taxon>Viridiplantae</taxon>
        <taxon>Streptophyta</taxon>
        <taxon>Embryophyta</taxon>
        <taxon>Tracheophyta</taxon>
        <taxon>Spermatophyta</taxon>
        <taxon>Magnoliopsida</taxon>
        <taxon>eudicotyledons</taxon>
        <taxon>Gunneridae</taxon>
        <taxon>Pentapetalae</taxon>
        <taxon>asterids</taxon>
        <taxon>lamiids</taxon>
        <taxon>Boraginales</taxon>
        <taxon>Boraginaceae</taxon>
        <taxon>Boraginoideae</taxon>
        <taxon>Lithospermeae</taxon>
        <taxon>Lithospermum</taxon>
    </lineage>
</organism>
<evidence type="ECO:0000259" key="2">
    <source>
        <dbReference type="Pfam" id="PF14577"/>
    </source>
</evidence>
<dbReference type="InterPro" id="IPR027942">
    <property type="entry name" value="SEO_N"/>
</dbReference>
<evidence type="ECO:0008006" key="5">
    <source>
        <dbReference type="Google" id="ProtNLM"/>
    </source>
</evidence>
<dbReference type="Proteomes" id="UP001454036">
    <property type="component" value="Unassembled WGS sequence"/>
</dbReference>
<dbReference type="InterPro" id="IPR027944">
    <property type="entry name" value="SEO_C"/>
</dbReference>
<dbReference type="InterPro" id="IPR039299">
    <property type="entry name" value="SEOA"/>
</dbReference>
<evidence type="ECO:0000313" key="4">
    <source>
        <dbReference type="Proteomes" id="UP001454036"/>
    </source>
</evidence>
<dbReference type="PANTHER" id="PTHR33232">
    <property type="entry name" value="PROTEIN SIEVE ELEMENT OCCLUSION B-LIKE"/>
    <property type="match status" value="1"/>
</dbReference>
<name>A0AAV3QIX7_LITER</name>
<reference evidence="3 4" key="1">
    <citation type="submission" date="2024-01" db="EMBL/GenBank/DDBJ databases">
        <title>The complete chloroplast genome sequence of Lithospermum erythrorhizon: insights into the phylogenetic relationship among Boraginaceae species and the maternal lineages of purple gromwells.</title>
        <authorList>
            <person name="Okada T."/>
            <person name="Watanabe K."/>
        </authorList>
    </citation>
    <scope>NUCLEOTIDE SEQUENCE [LARGE SCALE GENOMIC DNA]</scope>
</reference>
<keyword evidence="4" id="KW-1185">Reference proteome</keyword>
<dbReference type="Pfam" id="PF14576">
    <property type="entry name" value="SEO_N"/>
    <property type="match status" value="1"/>
</dbReference>
<accession>A0AAV3QIX7</accession>
<dbReference type="AlphaFoldDB" id="A0AAV3QIX7"/>
<feature type="domain" description="Sieve element occlusion N-terminal" evidence="1">
    <location>
        <begin position="25"/>
        <end position="310"/>
    </location>
</feature>
<dbReference type="EMBL" id="BAABME010004653">
    <property type="protein sequence ID" value="GAA0163091.1"/>
    <property type="molecule type" value="Genomic_DNA"/>
</dbReference>
<sequence length="707" mass="80096">MASAMHGTHMNQQIVKRERGMFSASEDSTMTRQITSTHTPDGRQVDVIPIIQIIEELLHQISPSIDDHYGEHKTVDSLEEKVAMVAYGGVLEGLSNICQKISCELACKCTGGGDAHTSTMAILGMISTYQWDAKLVLSLGAFASNFGDFWLTANLIVSNPIAKSLAVLKQMPDFVEHSQGLKPRFDAINDLVKVVLEVTKCVIGFNDLPSQYISDDATSLAAAKAHIPAAVYWTIRSMVVCASQITRLPGMSYELLISTTDMWEPQSLSHKLRSILEDLRNHLRNCHHHIDEKKHAEYFAMLIDLFETAHMDNMKVLKALLYLRNDLPPLVVGRTQAMVNVEALRRTTLLLISDLDISHDELTILINIYQQGQELPYDIIWISIAESSSTPSSPGMQWSEEHENKFRMLQKLMPWYTISNPAMMEPAVIRYIKEIWRFTRRTTLVVLDPQGKVASLNAIHMLWIWGNLAFPFTHSHEKLLWEKEAWKLELLVDGIDPYILDWMSKDRHICLYGGEDIEWIRKFTLLVKDIAARLGIEIDMMYVGKKGGKERVRRINEAIVSEGISNCFENPTMVWFFWTRLESMLHSKTQHSNTVENDQILPGVITVLSYDGNDQGWALFSRGSSTPVGGKSDVLDQAFGPDFANWESQATVDWENGLKDELQNIQPPHHCNRLIFPGVDGDIPATLVCSECTRPMEKFVMYRCCIE</sequence>
<comment type="caution">
    <text evidence="3">The sequence shown here is derived from an EMBL/GenBank/DDBJ whole genome shotgun (WGS) entry which is preliminary data.</text>
</comment>
<evidence type="ECO:0000259" key="1">
    <source>
        <dbReference type="Pfam" id="PF14576"/>
    </source>
</evidence>
<gene>
    <name evidence="3" type="ORF">LIER_19045</name>
</gene>
<feature type="domain" description="Sieve element occlusion C-terminal" evidence="2">
    <location>
        <begin position="476"/>
        <end position="705"/>
    </location>
</feature>
<dbReference type="GO" id="GO:0010088">
    <property type="term" value="P:phloem development"/>
    <property type="evidence" value="ECO:0007669"/>
    <property type="project" value="InterPro"/>
</dbReference>